<name>A0ABX8CI66_9NOCA</name>
<sequence>MQKTTLPRGKQIAIEPSTGVTAVDAELAVTVAVELAEAAGAAIAPSGKARAVAATNLIILLDIFVPRYRVTGLMRVQYSRATWDDCRRAAALMIEWRSLWQQTGLAAVASTLSEAAHDALRSFLTPTQFSWSCMASDSHAAILPNQPLCGKVRRQALSRPR</sequence>
<protein>
    <submittedName>
        <fullName evidence="1">Uncharacterized protein</fullName>
    </submittedName>
</protein>
<evidence type="ECO:0000313" key="2">
    <source>
        <dbReference type="Proteomes" id="UP000683310"/>
    </source>
</evidence>
<reference evidence="1 2" key="1">
    <citation type="submission" date="2021-04" db="EMBL/GenBank/DDBJ databases">
        <title>Nocardia tengchongensis.</title>
        <authorList>
            <person name="Zhuang k."/>
            <person name="Ran Y."/>
            <person name="Li W."/>
        </authorList>
    </citation>
    <scope>NUCLEOTIDE SEQUENCE [LARGE SCALE GENOMIC DNA]</scope>
    <source>
        <strain evidence="1 2">CFH S0057</strain>
    </source>
</reference>
<gene>
    <name evidence="1" type="ORF">KHQ06_25340</name>
</gene>
<dbReference type="RefSeq" id="WP_213555699.1">
    <property type="nucleotide sequence ID" value="NZ_JBHZDI010000276.1"/>
</dbReference>
<dbReference type="EMBL" id="CP074371">
    <property type="protein sequence ID" value="QVI19667.1"/>
    <property type="molecule type" value="Genomic_DNA"/>
</dbReference>
<organism evidence="1 2">
    <name type="scientific">Nocardia tengchongensis</name>
    <dbReference type="NCBI Taxonomy" id="2055889"/>
    <lineage>
        <taxon>Bacteria</taxon>
        <taxon>Bacillati</taxon>
        <taxon>Actinomycetota</taxon>
        <taxon>Actinomycetes</taxon>
        <taxon>Mycobacteriales</taxon>
        <taxon>Nocardiaceae</taxon>
        <taxon>Nocardia</taxon>
    </lineage>
</organism>
<accession>A0ABX8CI66</accession>
<proteinExistence type="predicted"/>
<evidence type="ECO:0000313" key="1">
    <source>
        <dbReference type="EMBL" id="QVI19667.1"/>
    </source>
</evidence>
<keyword evidence="2" id="KW-1185">Reference proteome</keyword>
<dbReference type="Proteomes" id="UP000683310">
    <property type="component" value="Chromosome"/>
</dbReference>